<feature type="transmembrane region" description="Helical" evidence="7">
    <location>
        <begin position="284"/>
        <end position="308"/>
    </location>
</feature>
<feature type="transmembrane region" description="Helical" evidence="7">
    <location>
        <begin position="21"/>
        <end position="38"/>
    </location>
</feature>
<feature type="transmembrane region" description="Helical" evidence="7">
    <location>
        <begin position="261"/>
        <end position="277"/>
    </location>
</feature>
<protein>
    <submittedName>
        <fullName evidence="9">Predicted exporter of the RND superfamily</fullName>
    </submittedName>
</protein>
<gene>
    <name evidence="9" type="ORF">MNB_SV-3-1322</name>
</gene>
<accession>A0A1W1CRZ6</accession>
<dbReference type="EMBL" id="FPHI01000040">
    <property type="protein sequence ID" value="SFV68564.1"/>
    <property type="molecule type" value="Genomic_DNA"/>
</dbReference>
<evidence type="ECO:0000256" key="3">
    <source>
        <dbReference type="ARBA" id="ARBA00022692"/>
    </source>
</evidence>
<evidence type="ECO:0000313" key="9">
    <source>
        <dbReference type="EMBL" id="SFV68564.1"/>
    </source>
</evidence>
<dbReference type="InterPro" id="IPR050545">
    <property type="entry name" value="Mycobact_MmpL"/>
</dbReference>
<keyword evidence="4 7" id="KW-1133">Transmembrane helix</keyword>
<evidence type="ECO:0000256" key="7">
    <source>
        <dbReference type="SAM" id="Phobius"/>
    </source>
</evidence>
<feature type="transmembrane region" description="Helical" evidence="7">
    <location>
        <begin position="772"/>
        <end position="797"/>
    </location>
</feature>
<keyword evidence="5 7" id="KW-0472">Membrane</keyword>
<dbReference type="InterPro" id="IPR000731">
    <property type="entry name" value="SSD"/>
</dbReference>
<dbReference type="InterPro" id="IPR004869">
    <property type="entry name" value="MMPL_dom"/>
</dbReference>
<evidence type="ECO:0000256" key="6">
    <source>
        <dbReference type="SAM" id="MobiDB-lite"/>
    </source>
</evidence>
<name>A0A1W1CRZ6_9ZZZZ</name>
<feature type="transmembrane region" description="Helical" evidence="7">
    <location>
        <begin position="696"/>
        <end position="717"/>
    </location>
</feature>
<dbReference type="InterPro" id="IPR001036">
    <property type="entry name" value="Acrflvin-R"/>
</dbReference>
<dbReference type="GO" id="GO:0022857">
    <property type="term" value="F:transmembrane transporter activity"/>
    <property type="evidence" value="ECO:0007669"/>
    <property type="project" value="InterPro"/>
</dbReference>
<evidence type="ECO:0000256" key="2">
    <source>
        <dbReference type="ARBA" id="ARBA00022475"/>
    </source>
</evidence>
<dbReference type="PROSITE" id="PS50156">
    <property type="entry name" value="SSD"/>
    <property type="match status" value="2"/>
</dbReference>
<evidence type="ECO:0000256" key="4">
    <source>
        <dbReference type="ARBA" id="ARBA00022989"/>
    </source>
</evidence>
<keyword evidence="2" id="KW-1003">Cell membrane</keyword>
<dbReference type="GO" id="GO:0005886">
    <property type="term" value="C:plasma membrane"/>
    <property type="evidence" value="ECO:0007669"/>
    <property type="project" value="UniProtKB-SubCell"/>
</dbReference>
<feature type="transmembrane region" description="Helical" evidence="7">
    <location>
        <begin position="314"/>
        <end position="335"/>
    </location>
</feature>
<dbReference type="PANTHER" id="PTHR33406">
    <property type="entry name" value="MEMBRANE PROTEIN MJ1562-RELATED"/>
    <property type="match status" value="1"/>
</dbReference>
<reference evidence="9" key="1">
    <citation type="submission" date="2016-10" db="EMBL/GenBank/DDBJ databases">
        <authorList>
            <person name="de Groot N.N."/>
        </authorList>
    </citation>
    <scope>NUCLEOTIDE SEQUENCE</scope>
</reference>
<feature type="transmembrane region" description="Helical" evidence="7">
    <location>
        <begin position="356"/>
        <end position="374"/>
    </location>
</feature>
<dbReference type="PRINTS" id="PR00702">
    <property type="entry name" value="ACRIFLAVINRP"/>
</dbReference>
<evidence type="ECO:0000256" key="5">
    <source>
        <dbReference type="ARBA" id="ARBA00023136"/>
    </source>
</evidence>
<feature type="region of interest" description="Disordered" evidence="6">
    <location>
        <begin position="186"/>
        <end position="208"/>
    </location>
</feature>
<feature type="domain" description="SSD" evidence="8">
    <location>
        <begin position="668"/>
        <end position="795"/>
    </location>
</feature>
<feature type="transmembrane region" description="Helical" evidence="7">
    <location>
        <begin position="437"/>
        <end position="457"/>
    </location>
</feature>
<feature type="transmembrane region" description="Helical" evidence="7">
    <location>
        <begin position="645"/>
        <end position="663"/>
    </location>
</feature>
<dbReference type="Pfam" id="PF03176">
    <property type="entry name" value="MMPL"/>
    <property type="match status" value="2"/>
</dbReference>
<feature type="compositionally biased region" description="Acidic residues" evidence="6">
    <location>
        <begin position="186"/>
        <end position="197"/>
    </location>
</feature>
<feature type="transmembrane region" description="Helical" evidence="7">
    <location>
        <begin position="386"/>
        <end position="409"/>
    </location>
</feature>
<feature type="domain" description="SSD" evidence="8">
    <location>
        <begin position="287"/>
        <end position="409"/>
    </location>
</feature>
<dbReference type="PANTHER" id="PTHR33406:SF12">
    <property type="entry name" value="BLR2997 PROTEIN"/>
    <property type="match status" value="1"/>
</dbReference>
<dbReference type="SUPFAM" id="SSF82866">
    <property type="entry name" value="Multidrug efflux transporter AcrB transmembrane domain"/>
    <property type="match status" value="2"/>
</dbReference>
<keyword evidence="3 7" id="KW-0812">Transmembrane</keyword>
<evidence type="ECO:0000259" key="8">
    <source>
        <dbReference type="PROSITE" id="PS50156"/>
    </source>
</evidence>
<proteinExistence type="predicted"/>
<feature type="transmembrane region" description="Helical" evidence="7">
    <location>
        <begin position="738"/>
        <end position="760"/>
    </location>
</feature>
<dbReference type="AlphaFoldDB" id="A0A1W1CRZ6"/>
<dbReference type="Gene3D" id="1.20.1640.10">
    <property type="entry name" value="Multidrug efflux transporter AcrB transmembrane domain"/>
    <property type="match status" value="2"/>
</dbReference>
<organism evidence="9">
    <name type="scientific">hydrothermal vent metagenome</name>
    <dbReference type="NCBI Taxonomy" id="652676"/>
    <lineage>
        <taxon>unclassified sequences</taxon>
        <taxon>metagenomes</taxon>
        <taxon>ecological metagenomes</taxon>
    </lineage>
</organism>
<feature type="transmembrane region" description="Helical" evidence="7">
    <location>
        <begin position="670"/>
        <end position="690"/>
    </location>
</feature>
<sequence>MHKKLENFMGRFGGFISQNPFKVILVVLLLLAVPISHVPQIKMDTSTEGFMHPEDPVLIEYNKFRAQFGRDERIVLAIQSDTIFSLDFLTKLKKLHEEIEEKVPYLNDVTSLYNVRNTRGEGDKLITDDLLEPFPTTVAEIDAIKKRAMASHFYKDLFISQNGKMTTIVIETDAYSHEGEKEVAEEDAFDDGFEDETSNASGGTSTDDRKFLTDAENHKLLDAIHTIIKKYNGDDFQIYLAGSPAVNNSLKAQMQADMQKFMRVTFLIIIIFLFVMFRRLSAVFYPLIVIILSLLTTVGTMAWIGTAFKLPTQIVPSLLLAVSIGATVHILSIFFDRFNRNGDKKEAIKYTLGHSGLAIAMTSVTTAIGVGSFYGSEVAPIADLGIFASLGVMVSLFLTLTLLPALLAITKLKPKANKAAGKLDRLMQKLAAIPVKYYKAIIAGSMVLVLLALFASVKIELSHNPLHWFQPDDYDRVSTEVIDKTMNGSVTMEVVVDTQKENGWNNPERLNRLNLLSKKLEIYTDKYTQIGKVVSLATIVKETNRALHENKEKFYTIPQDANLVSQELLLFENSGSDDLEDVVDSQFSKARITIKLPWTDAVKAHDVLSYVKTQAKKAFPEDKVTITGMIPLLIHTFAGSVHSSVTSYIIAFILITLMMIFILGSVHIGLLSMIPNLTPILLGLLIMRVANIPLDMFTLLIGSIAIGLAVDDTIHFLHNFRRYYLESGDAEKAIAHTFYTTGKAMVITSIVLSLGFYAYMMANMISVQNFGLLTGSVILFALLADLLLAPALMMVVAKRGWIK</sequence>
<comment type="subcellular location">
    <subcellularLocation>
        <location evidence="1">Cell membrane</location>
        <topology evidence="1">Multi-pass membrane protein</topology>
    </subcellularLocation>
</comment>
<evidence type="ECO:0000256" key="1">
    <source>
        <dbReference type="ARBA" id="ARBA00004651"/>
    </source>
</evidence>